<proteinExistence type="predicted"/>
<organism evidence="1 2">
    <name type="scientific">Hypholoma sublateritium (strain FD-334 SS-4)</name>
    <dbReference type="NCBI Taxonomy" id="945553"/>
    <lineage>
        <taxon>Eukaryota</taxon>
        <taxon>Fungi</taxon>
        <taxon>Dikarya</taxon>
        <taxon>Basidiomycota</taxon>
        <taxon>Agaricomycotina</taxon>
        <taxon>Agaricomycetes</taxon>
        <taxon>Agaricomycetidae</taxon>
        <taxon>Agaricales</taxon>
        <taxon>Agaricineae</taxon>
        <taxon>Strophariaceae</taxon>
        <taxon>Hypholoma</taxon>
    </lineage>
</organism>
<evidence type="ECO:0000313" key="1">
    <source>
        <dbReference type="EMBL" id="KJA29111.1"/>
    </source>
</evidence>
<evidence type="ECO:0000313" key="2">
    <source>
        <dbReference type="Proteomes" id="UP000054270"/>
    </source>
</evidence>
<dbReference type="Proteomes" id="UP000054270">
    <property type="component" value="Unassembled WGS sequence"/>
</dbReference>
<reference evidence="2" key="1">
    <citation type="submission" date="2014-04" db="EMBL/GenBank/DDBJ databases">
        <title>Evolutionary Origins and Diversification of the Mycorrhizal Mutualists.</title>
        <authorList>
            <consortium name="DOE Joint Genome Institute"/>
            <consortium name="Mycorrhizal Genomics Consortium"/>
            <person name="Kohler A."/>
            <person name="Kuo A."/>
            <person name="Nagy L.G."/>
            <person name="Floudas D."/>
            <person name="Copeland A."/>
            <person name="Barry K.W."/>
            <person name="Cichocki N."/>
            <person name="Veneault-Fourrey C."/>
            <person name="LaButti K."/>
            <person name="Lindquist E.A."/>
            <person name="Lipzen A."/>
            <person name="Lundell T."/>
            <person name="Morin E."/>
            <person name="Murat C."/>
            <person name="Riley R."/>
            <person name="Ohm R."/>
            <person name="Sun H."/>
            <person name="Tunlid A."/>
            <person name="Henrissat B."/>
            <person name="Grigoriev I.V."/>
            <person name="Hibbett D.S."/>
            <person name="Martin F."/>
        </authorList>
    </citation>
    <scope>NUCLEOTIDE SEQUENCE [LARGE SCALE GENOMIC DNA]</scope>
    <source>
        <strain evidence="2">FD-334 SS-4</strain>
    </source>
</reference>
<accession>A0A0D2PL68</accession>
<dbReference type="EMBL" id="KN817519">
    <property type="protein sequence ID" value="KJA29111.1"/>
    <property type="molecule type" value="Genomic_DNA"/>
</dbReference>
<sequence length="282" mass="31295">MYCDRPVMLHVCRGRNRDPVKAAQNKGYWYEACTQPQPEGPHFHRWRYDLPRQQISDNSNSDSIFSEMSPSQFSLQDLLNIPITPESSPVSSTFNLSPFPTPTRRLVAAPTPTYSYLPFNPASNFSGIGSSAIIPGSTPVTITRAPPNDNHPHTWNAINPYTGKPMVACNGPICRLNRAKANAPTRNSSKCVHQFCKRCCVYFQESGHGGKCPARTHDAPRRDLAPDIQSEGPSNNVISHTPNVPDDYSVASEIGSSRLPMTESGRERIEKRLLNLGSLEYL</sequence>
<name>A0A0D2PL68_HYPSF</name>
<protein>
    <submittedName>
        <fullName evidence="1">Uncharacterized protein</fullName>
    </submittedName>
</protein>
<dbReference type="AlphaFoldDB" id="A0A0D2PL68"/>
<gene>
    <name evidence="1" type="ORF">HYPSUDRAFT_1075616</name>
</gene>
<keyword evidence="2" id="KW-1185">Reference proteome</keyword>